<name>A0ABS4YF23_9MICO</name>
<keyword evidence="2" id="KW-0560">Oxidoreductase</keyword>
<organism evidence="8 9">
    <name type="scientific">Brachybacterium fresconis</name>
    <dbReference type="NCBI Taxonomy" id="173363"/>
    <lineage>
        <taxon>Bacteria</taxon>
        <taxon>Bacillati</taxon>
        <taxon>Actinomycetota</taxon>
        <taxon>Actinomycetes</taxon>
        <taxon>Micrococcales</taxon>
        <taxon>Dermabacteraceae</taxon>
        <taxon>Brachybacterium</taxon>
    </lineage>
</organism>
<dbReference type="SUPFAM" id="SSF49503">
    <property type="entry name" value="Cupredoxins"/>
    <property type="match status" value="3"/>
</dbReference>
<protein>
    <submittedName>
        <fullName evidence="8">FtsP/CotA-like multicopper oxidase with cupredoxin domain</fullName>
    </submittedName>
</protein>
<comment type="caution">
    <text evidence="8">The sequence shown here is derived from an EMBL/GenBank/DDBJ whole genome shotgun (WGS) entry which is preliminary data.</text>
</comment>
<accession>A0ABS4YF23</accession>
<dbReference type="PROSITE" id="PS00079">
    <property type="entry name" value="MULTICOPPER_OXIDASE1"/>
    <property type="match status" value="1"/>
</dbReference>
<dbReference type="RefSeq" id="WP_209886469.1">
    <property type="nucleotide sequence ID" value="NZ_BAAAJV010000010.1"/>
</dbReference>
<reference evidence="8 9" key="1">
    <citation type="submission" date="2021-03" db="EMBL/GenBank/DDBJ databases">
        <title>Sequencing the genomes of 1000 actinobacteria strains.</title>
        <authorList>
            <person name="Klenk H.-P."/>
        </authorList>
    </citation>
    <scope>NUCLEOTIDE SEQUENCE [LARGE SCALE GENOMIC DNA]</scope>
    <source>
        <strain evidence="8 9">DSM 14564</strain>
    </source>
</reference>
<evidence type="ECO:0000256" key="2">
    <source>
        <dbReference type="ARBA" id="ARBA00023002"/>
    </source>
</evidence>
<dbReference type="PANTHER" id="PTHR11709">
    <property type="entry name" value="MULTI-COPPER OXIDASE"/>
    <property type="match status" value="1"/>
</dbReference>
<dbReference type="InterPro" id="IPR008972">
    <property type="entry name" value="Cupredoxin"/>
</dbReference>
<dbReference type="InterPro" id="IPR001117">
    <property type="entry name" value="Cu-oxidase_2nd"/>
</dbReference>
<keyword evidence="4" id="KW-0732">Signal</keyword>
<dbReference type="InterPro" id="IPR033138">
    <property type="entry name" value="Cu_oxidase_CS"/>
</dbReference>
<dbReference type="InterPro" id="IPR002355">
    <property type="entry name" value="Cu_oxidase_Cu_BS"/>
</dbReference>
<feature type="domain" description="Plastocyanin-like" evidence="5">
    <location>
        <begin position="248"/>
        <end position="350"/>
    </location>
</feature>
<dbReference type="PANTHER" id="PTHR11709:SF394">
    <property type="entry name" value="FI03373P-RELATED"/>
    <property type="match status" value="1"/>
</dbReference>
<dbReference type="CDD" id="cd13861">
    <property type="entry name" value="CuRO_1_CumA_like"/>
    <property type="match status" value="1"/>
</dbReference>
<keyword evidence="9" id="KW-1185">Reference proteome</keyword>
<evidence type="ECO:0000259" key="5">
    <source>
        <dbReference type="Pfam" id="PF00394"/>
    </source>
</evidence>
<feature type="domain" description="Plastocyanin-like" evidence="7">
    <location>
        <begin position="62"/>
        <end position="169"/>
    </location>
</feature>
<evidence type="ECO:0000259" key="6">
    <source>
        <dbReference type="Pfam" id="PF07731"/>
    </source>
</evidence>
<dbReference type="Proteomes" id="UP000698222">
    <property type="component" value="Unassembled WGS sequence"/>
</dbReference>
<dbReference type="CDD" id="cd13870">
    <property type="entry name" value="CuRO_2_CopA_like_1"/>
    <property type="match status" value="1"/>
</dbReference>
<feature type="domain" description="Plastocyanin-like" evidence="6">
    <location>
        <begin position="393"/>
        <end position="496"/>
    </location>
</feature>
<gene>
    <name evidence="8" type="ORF">JOF44_000295</name>
</gene>
<dbReference type="InterPro" id="IPR011706">
    <property type="entry name" value="Cu-oxidase_C"/>
</dbReference>
<dbReference type="InterPro" id="IPR034279">
    <property type="entry name" value="CuRO_3_CopA"/>
</dbReference>
<evidence type="ECO:0000313" key="8">
    <source>
        <dbReference type="EMBL" id="MBP2407392.1"/>
    </source>
</evidence>
<dbReference type="Gene3D" id="2.60.40.420">
    <property type="entry name" value="Cupredoxins - blue copper proteins"/>
    <property type="match status" value="2"/>
</dbReference>
<evidence type="ECO:0000256" key="4">
    <source>
        <dbReference type="SAM" id="SignalP"/>
    </source>
</evidence>
<evidence type="ECO:0000259" key="7">
    <source>
        <dbReference type="Pfam" id="PF07732"/>
    </source>
</evidence>
<dbReference type="Pfam" id="PF00394">
    <property type="entry name" value="Cu-oxidase"/>
    <property type="match status" value="1"/>
</dbReference>
<evidence type="ECO:0000256" key="1">
    <source>
        <dbReference type="ARBA" id="ARBA00022723"/>
    </source>
</evidence>
<evidence type="ECO:0000313" key="9">
    <source>
        <dbReference type="Proteomes" id="UP000698222"/>
    </source>
</evidence>
<proteinExistence type="predicted"/>
<evidence type="ECO:0000256" key="3">
    <source>
        <dbReference type="ARBA" id="ARBA00023008"/>
    </source>
</evidence>
<sequence>MKTFSRRTVFSGGLGAAALTLAACGDRAAPTEVGGFAPPPALTPKAGQNVVTQTLAAAPTTVDLGGKTVSTWAYGESLPGPLIRATAGDLLRITLENRLPEASTIHWHGIRLHNAADGVPGMTQDPVEPDTSFSYEFVAPDPGTYFLHSHVGLQLDRGLYAPLIIDDPDEPGDYDAEWIVTLDDWIDGTGQTPDEVLAALTGARPSDGGGMDHGDMPMGDDGPGGMDHGGMPMGNAPWGDAGDVAYPHFLINGRIPEAPQIFDAKPGQRVRIRMINASADTIFALALGDHDLSVTQSDGFPVEPVTAKALYLGMGERYDVVVTVKDGMFPLVARPVGKPSGGQGLAVLRTGAGEAPAADVQVRELDGEVLIGSTLEPAEAARLEDRAVDTELELAFQGSMRPYQWAINGAPYGQNTPLSIREGQRARILATNQTMMSHPLHIHGHTFALPSGLRKDTVMLAPMESFALDFDADNPGRWAAHCHNAYHQEVGMMTGIDYAP</sequence>
<feature type="chain" id="PRO_5045835878" evidence="4">
    <location>
        <begin position="29"/>
        <end position="500"/>
    </location>
</feature>
<dbReference type="EMBL" id="JAGIOC010000001">
    <property type="protein sequence ID" value="MBP2407392.1"/>
    <property type="molecule type" value="Genomic_DNA"/>
</dbReference>
<keyword evidence="3" id="KW-0186">Copper</keyword>
<dbReference type="CDD" id="cd13896">
    <property type="entry name" value="CuRO_3_CopA"/>
    <property type="match status" value="1"/>
</dbReference>
<dbReference type="InterPro" id="IPR006311">
    <property type="entry name" value="TAT_signal"/>
</dbReference>
<dbReference type="InterPro" id="IPR011707">
    <property type="entry name" value="Cu-oxidase-like_N"/>
</dbReference>
<dbReference type="Pfam" id="PF07731">
    <property type="entry name" value="Cu-oxidase_2"/>
    <property type="match status" value="1"/>
</dbReference>
<dbReference type="PROSITE" id="PS51318">
    <property type="entry name" value="TAT"/>
    <property type="match status" value="1"/>
</dbReference>
<dbReference type="PROSITE" id="PS51257">
    <property type="entry name" value="PROKAR_LIPOPROTEIN"/>
    <property type="match status" value="1"/>
</dbReference>
<dbReference type="InterPro" id="IPR045087">
    <property type="entry name" value="Cu-oxidase_fam"/>
</dbReference>
<dbReference type="Pfam" id="PF07732">
    <property type="entry name" value="Cu-oxidase_3"/>
    <property type="match status" value="1"/>
</dbReference>
<dbReference type="PROSITE" id="PS00080">
    <property type="entry name" value="MULTICOPPER_OXIDASE2"/>
    <property type="match status" value="1"/>
</dbReference>
<feature type="signal peptide" evidence="4">
    <location>
        <begin position="1"/>
        <end position="28"/>
    </location>
</feature>
<keyword evidence="1" id="KW-0479">Metal-binding</keyword>